<dbReference type="InterPro" id="IPR036188">
    <property type="entry name" value="FAD/NAD-bd_sf"/>
</dbReference>
<evidence type="ECO:0000313" key="11">
    <source>
        <dbReference type="Proteomes" id="UP001219525"/>
    </source>
</evidence>
<evidence type="ECO:0000256" key="4">
    <source>
        <dbReference type="ARBA" id="ARBA00023002"/>
    </source>
</evidence>
<comment type="caution">
    <text evidence="10">The sequence shown here is derived from an EMBL/GenBank/DDBJ whole genome shotgun (WGS) entry which is preliminary data.</text>
</comment>
<comment type="similarity">
    <text evidence="6">Belongs to the L2HGDH family.</text>
</comment>
<dbReference type="Pfam" id="PF01266">
    <property type="entry name" value="DAO"/>
    <property type="match status" value="1"/>
</dbReference>
<organism evidence="10 11">
    <name type="scientific">Mycena pura</name>
    <dbReference type="NCBI Taxonomy" id="153505"/>
    <lineage>
        <taxon>Eukaryota</taxon>
        <taxon>Fungi</taxon>
        <taxon>Dikarya</taxon>
        <taxon>Basidiomycota</taxon>
        <taxon>Agaricomycotina</taxon>
        <taxon>Agaricomycetes</taxon>
        <taxon>Agaricomycetidae</taxon>
        <taxon>Agaricales</taxon>
        <taxon>Marasmiineae</taxon>
        <taxon>Mycenaceae</taxon>
        <taxon>Mycena</taxon>
    </lineage>
</organism>
<keyword evidence="11" id="KW-1185">Reference proteome</keyword>
<comment type="cofactor">
    <cofactor evidence="1">
        <name>FAD</name>
        <dbReference type="ChEBI" id="CHEBI:57692"/>
    </cofactor>
</comment>
<dbReference type="GO" id="GO:0047545">
    <property type="term" value="F:(S)-2-hydroxyglutarate dehydrogenase activity"/>
    <property type="evidence" value="ECO:0007669"/>
    <property type="project" value="UniProtKB-EC"/>
</dbReference>
<dbReference type="AlphaFoldDB" id="A0AAD6YTU0"/>
<keyword evidence="2" id="KW-0285">Flavoprotein</keyword>
<dbReference type="PANTHER" id="PTHR43104">
    <property type="entry name" value="L-2-HYDROXYGLUTARATE DEHYDROGENASE, MITOCHONDRIAL"/>
    <property type="match status" value="1"/>
</dbReference>
<dbReference type="PANTHER" id="PTHR43104:SF4">
    <property type="entry name" value="L-2-HYDROXYGLUTARATE DEHYDROGENASE, MITOCHONDRIAL"/>
    <property type="match status" value="1"/>
</dbReference>
<dbReference type="InterPro" id="IPR006076">
    <property type="entry name" value="FAD-dep_OxRdtase"/>
</dbReference>
<feature type="domain" description="FAD dependent oxidoreductase" evidence="9">
    <location>
        <begin position="82"/>
        <end position="489"/>
    </location>
</feature>
<dbReference type="SUPFAM" id="SSF51905">
    <property type="entry name" value="FAD/NAD(P)-binding domain"/>
    <property type="match status" value="1"/>
</dbReference>
<dbReference type="EC" id="1.1.99.2" evidence="7"/>
<proteinExistence type="inferred from homology"/>
<keyword evidence="4" id="KW-0560">Oxidoreductase</keyword>
<sequence length="499" mass="55603">MVREQYNMLFVIAKSYLDTSQDMSTAELAESLINVFGTKYSRNMWIFLKQRPSRINDYFTEVQNYWQRSPNGPPKAPESAVDYIVVGGGVVGLAIARKLSQLENRSTILIERHNHAGEETSSRNSEVIHSGLYYPPDSLKTRLCIRGRELLYRHCIANNVPFRRTGKLVVATQKQLPYIESLHAKARKLEWPYPFERTSDGPALPTQLLSGSNARLIVPGLSKEIAGALWCPETGVVDSHSLMESFEKDIIDSESADLVYSTRVVRVDPFVGPEIDGTKRGWVVQTMTGGECGESGSILTKTLVNATGLSAPMMVNSLLPEAKRIPMFYARGSYAKYYGPGIEGAKVLIYPCPEIEGKAHGFQSLGTHLTIDLQGHVRFGPDLQWIWATDGQDADFWKTHLVPDDSRLTEMYEAVAQYLPNVRLEGFKPDYVGIRPKAVGPGGGFADFVFRDDYPDADRESLYRPMISLLGIESPGLTASLAIAEYLVEHKLEHVHGGR</sequence>
<evidence type="ECO:0000256" key="6">
    <source>
        <dbReference type="ARBA" id="ARBA00037941"/>
    </source>
</evidence>
<evidence type="ECO:0000256" key="8">
    <source>
        <dbReference type="ARBA" id="ARBA00041137"/>
    </source>
</evidence>
<comment type="catalytic activity">
    <reaction evidence="5">
        <text>(S)-2-hydroxyglutarate + A = 2-oxoglutarate + AH2</text>
        <dbReference type="Rhea" id="RHEA:21252"/>
        <dbReference type="ChEBI" id="CHEBI:13193"/>
        <dbReference type="ChEBI" id="CHEBI:16782"/>
        <dbReference type="ChEBI" id="CHEBI:16810"/>
        <dbReference type="ChEBI" id="CHEBI:17499"/>
        <dbReference type="EC" id="1.1.99.2"/>
    </reaction>
</comment>
<dbReference type="Gene3D" id="3.50.50.60">
    <property type="entry name" value="FAD/NAD(P)-binding domain"/>
    <property type="match status" value="1"/>
</dbReference>
<evidence type="ECO:0000256" key="7">
    <source>
        <dbReference type="ARBA" id="ARBA00038878"/>
    </source>
</evidence>
<dbReference type="Proteomes" id="UP001219525">
    <property type="component" value="Unassembled WGS sequence"/>
</dbReference>
<evidence type="ECO:0000256" key="5">
    <source>
        <dbReference type="ARBA" id="ARBA00036066"/>
    </source>
</evidence>
<evidence type="ECO:0000259" key="9">
    <source>
        <dbReference type="Pfam" id="PF01266"/>
    </source>
</evidence>
<evidence type="ECO:0000256" key="2">
    <source>
        <dbReference type="ARBA" id="ARBA00022630"/>
    </source>
</evidence>
<evidence type="ECO:0000256" key="1">
    <source>
        <dbReference type="ARBA" id="ARBA00001974"/>
    </source>
</evidence>
<protein>
    <recommendedName>
        <fullName evidence="8">L-2-hydroxyglutarate dehydrogenase, mitochondrial</fullName>
        <ecNumber evidence="7">1.1.99.2</ecNumber>
    </recommendedName>
</protein>
<accession>A0AAD6YTU0</accession>
<gene>
    <name evidence="10" type="ORF">GGX14DRAFT_555023</name>
</gene>
<reference evidence="10" key="1">
    <citation type="submission" date="2023-03" db="EMBL/GenBank/DDBJ databases">
        <title>Massive genome expansion in bonnet fungi (Mycena s.s.) driven by repeated elements and novel gene families across ecological guilds.</title>
        <authorList>
            <consortium name="Lawrence Berkeley National Laboratory"/>
            <person name="Harder C.B."/>
            <person name="Miyauchi S."/>
            <person name="Viragh M."/>
            <person name="Kuo A."/>
            <person name="Thoen E."/>
            <person name="Andreopoulos B."/>
            <person name="Lu D."/>
            <person name="Skrede I."/>
            <person name="Drula E."/>
            <person name="Henrissat B."/>
            <person name="Morin E."/>
            <person name="Kohler A."/>
            <person name="Barry K."/>
            <person name="LaButti K."/>
            <person name="Morin E."/>
            <person name="Salamov A."/>
            <person name="Lipzen A."/>
            <person name="Mereny Z."/>
            <person name="Hegedus B."/>
            <person name="Baldrian P."/>
            <person name="Stursova M."/>
            <person name="Weitz H."/>
            <person name="Taylor A."/>
            <person name="Grigoriev I.V."/>
            <person name="Nagy L.G."/>
            <person name="Martin F."/>
            <person name="Kauserud H."/>
        </authorList>
    </citation>
    <scope>NUCLEOTIDE SEQUENCE</scope>
    <source>
        <strain evidence="10">9144</strain>
    </source>
</reference>
<name>A0AAD6YTU0_9AGAR</name>
<dbReference type="EMBL" id="JARJCW010000002">
    <property type="protein sequence ID" value="KAJ7228985.1"/>
    <property type="molecule type" value="Genomic_DNA"/>
</dbReference>
<keyword evidence="3" id="KW-0274">FAD</keyword>
<evidence type="ECO:0000313" key="10">
    <source>
        <dbReference type="EMBL" id="KAJ7228985.1"/>
    </source>
</evidence>
<dbReference type="Gene3D" id="3.30.9.10">
    <property type="entry name" value="D-Amino Acid Oxidase, subunit A, domain 2"/>
    <property type="match status" value="1"/>
</dbReference>
<evidence type="ECO:0000256" key="3">
    <source>
        <dbReference type="ARBA" id="ARBA00022827"/>
    </source>
</evidence>